<sequence>MSPIKDLVFLVEKSLYEEFGGFTLKCSEENGLNGFSVEPKIQPEGSGCDSCSSCS</sequence>
<keyword evidence="2" id="KW-1185">Reference proteome</keyword>
<dbReference type="EMBL" id="BAAACG010000010">
    <property type="protein sequence ID" value="GAA0740868.1"/>
    <property type="molecule type" value="Genomic_DNA"/>
</dbReference>
<comment type="caution">
    <text evidence="1">The sequence shown here is derived from an EMBL/GenBank/DDBJ whole genome shotgun (WGS) entry which is preliminary data.</text>
</comment>
<accession>A0ABN1JJL2</accession>
<evidence type="ECO:0000313" key="2">
    <source>
        <dbReference type="Proteomes" id="UP001501510"/>
    </source>
</evidence>
<reference evidence="1 2" key="1">
    <citation type="journal article" date="2019" name="Int. J. Syst. Evol. Microbiol.">
        <title>The Global Catalogue of Microorganisms (GCM) 10K type strain sequencing project: providing services to taxonomists for standard genome sequencing and annotation.</title>
        <authorList>
            <consortium name="The Broad Institute Genomics Platform"/>
            <consortium name="The Broad Institute Genome Sequencing Center for Infectious Disease"/>
            <person name="Wu L."/>
            <person name="Ma J."/>
        </authorList>
    </citation>
    <scope>NUCLEOTIDE SEQUENCE [LARGE SCALE GENOMIC DNA]</scope>
    <source>
        <strain evidence="1 2">JCM 1407</strain>
    </source>
</reference>
<organism evidence="1 2">
    <name type="scientific">Clostridium oceanicum</name>
    <dbReference type="NCBI Taxonomy" id="1543"/>
    <lineage>
        <taxon>Bacteria</taxon>
        <taxon>Bacillati</taxon>
        <taxon>Bacillota</taxon>
        <taxon>Clostridia</taxon>
        <taxon>Eubacteriales</taxon>
        <taxon>Clostridiaceae</taxon>
        <taxon>Clostridium</taxon>
    </lineage>
</organism>
<proteinExistence type="predicted"/>
<gene>
    <name evidence="1" type="ORF">GCM10008906_21310</name>
</gene>
<name>A0ABN1JJL2_9CLOT</name>
<protein>
    <submittedName>
        <fullName evidence="1">Uncharacterized protein</fullName>
    </submittedName>
</protein>
<evidence type="ECO:0000313" key="1">
    <source>
        <dbReference type="EMBL" id="GAA0740868.1"/>
    </source>
</evidence>
<dbReference type="Proteomes" id="UP001501510">
    <property type="component" value="Unassembled WGS sequence"/>
</dbReference>